<dbReference type="GO" id="GO:0030246">
    <property type="term" value="F:carbohydrate binding"/>
    <property type="evidence" value="ECO:0007669"/>
    <property type="project" value="InterPro"/>
</dbReference>
<dbReference type="GO" id="GO:0033499">
    <property type="term" value="P:galactose catabolic process via UDP-galactose, Leloir pathway"/>
    <property type="evidence" value="ECO:0007669"/>
    <property type="project" value="TreeGrafter"/>
</dbReference>
<feature type="binding site" evidence="11">
    <location>
        <begin position="173"/>
        <end position="175"/>
    </location>
    <ligand>
        <name>beta-D-galactose</name>
        <dbReference type="ChEBI" id="CHEBI:27667"/>
    </ligand>
</feature>
<evidence type="ECO:0000256" key="11">
    <source>
        <dbReference type="PIRSR" id="PIRSR005096-3"/>
    </source>
</evidence>
<keyword evidence="7 8" id="KW-0119">Carbohydrate metabolism</keyword>
<dbReference type="PIRSF" id="PIRSF005096">
    <property type="entry name" value="GALM"/>
    <property type="match status" value="1"/>
</dbReference>
<evidence type="ECO:0000256" key="3">
    <source>
        <dbReference type="ARBA" id="ARBA00006206"/>
    </source>
</evidence>
<feature type="active site" description="Proton acceptor" evidence="9">
    <location>
        <position position="307"/>
    </location>
</feature>
<comment type="pathway">
    <text evidence="2 8">Carbohydrate metabolism; hexose metabolism.</text>
</comment>
<dbReference type="Pfam" id="PF01263">
    <property type="entry name" value="Aldose_epim"/>
    <property type="match status" value="1"/>
</dbReference>
<dbReference type="NCBIfam" id="NF008277">
    <property type="entry name" value="PRK11055.1"/>
    <property type="match status" value="1"/>
</dbReference>
<evidence type="ECO:0000256" key="6">
    <source>
        <dbReference type="ARBA" id="ARBA00023235"/>
    </source>
</evidence>
<sequence>MEVLNFGTTKDGMKTHLYVIKSEDLECRVTDYGSTLVNLFVPDKRGEKVDVVLGFDDVSGYENDTESLGCNVGRCANRIGGASFDLDGVTYPLDKNDGENCLHSGFTRYSNRIWTVEEHTDTAITFSMHSPDMDQGFPGDLTMSVTYQIEGNVLRIVYSGTPDKDTVINMTNHSYFNLNGCGDILDHMVMIEANRFTPSDAQSIPTGEYADVAGTPMDFREPKAIGDEIDADFVQLIQGKGYDHNYAIDGYDGTTRYGVHLYSEASGILMDLATDYPGIQMYTANYLECANGKNGAAYHPRDAVCFEPQFFPDAIHKPEFPSPVCKAGTPFHKEIVYTFSIDR</sequence>
<dbReference type="Proteomes" id="UP000886805">
    <property type="component" value="Unassembled WGS sequence"/>
</dbReference>
<feature type="binding site" evidence="11">
    <location>
        <begin position="77"/>
        <end position="78"/>
    </location>
    <ligand>
        <name>beta-D-galactose</name>
        <dbReference type="ChEBI" id="CHEBI:27667"/>
    </ligand>
</feature>
<proteinExistence type="inferred from homology"/>
<dbReference type="AlphaFoldDB" id="A0A9D1X5G4"/>
<evidence type="ECO:0000313" key="13">
    <source>
        <dbReference type="Proteomes" id="UP000886805"/>
    </source>
</evidence>
<dbReference type="GO" id="GO:0006006">
    <property type="term" value="P:glucose metabolic process"/>
    <property type="evidence" value="ECO:0007669"/>
    <property type="project" value="TreeGrafter"/>
</dbReference>
<evidence type="ECO:0000256" key="7">
    <source>
        <dbReference type="ARBA" id="ARBA00023277"/>
    </source>
</evidence>
<dbReference type="Gene3D" id="2.70.98.10">
    <property type="match status" value="1"/>
</dbReference>
<dbReference type="PROSITE" id="PS00545">
    <property type="entry name" value="ALDOSE_1_EPIMERASE"/>
    <property type="match status" value="1"/>
</dbReference>
<keyword evidence="6 8" id="KW-0413">Isomerase</keyword>
<dbReference type="PANTHER" id="PTHR10091">
    <property type="entry name" value="ALDOSE-1-EPIMERASE"/>
    <property type="match status" value="1"/>
</dbReference>
<feature type="binding site" evidence="10">
    <location>
        <position position="243"/>
    </location>
    <ligand>
        <name>beta-D-galactose</name>
        <dbReference type="ChEBI" id="CHEBI:27667"/>
    </ligand>
</feature>
<evidence type="ECO:0000256" key="9">
    <source>
        <dbReference type="PIRSR" id="PIRSR005096-1"/>
    </source>
</evidence>
<protein>
    <recommendedName>
        <fullName evidence="5 8">Aldose 1-epimerase</fullName>
        <ecNumber evidence="4 8">5.1.3.3</ecNumber>
    </recommendedName>
</protein>
<feature type="active site" description="Proton donor" evidence="9">
    <location>
        <position position="173"/>
    </location>
</feature>
<dbReference type="InterPro" id="IPR015443">
    <property type="entry name" value="Aldose_1-epimerase"/>
</dbReference>
<dbReference type="InterPro" id="IPR047215">
    <property type="entry name" value="Galactose_mutarotase-like"/>
</dbReference>
<comment type="caution">
    <text evidence="12">The sequence shown here is derived from an EMBL/GenBank/DDBJ whole genome shotgun (WGS) entry which is preliminary data.</text>
</comment>
<dbReference type="GO" id="GO:0004034">
    <property type="term" value="F:aldose 1-epimerase activity"/>
    <property type="evidence" value="ECO:0007669"/>
    <property type="project" value="UniProtKB-EC"/>
</dbReference>
<evidence type="ECO:0000256" key="8">
    <source>
        <dbReference type="PIRNR" id="PIRNR005096"/>
    </source>
</evidence>
<reference evidence="12" key="1">
    <citation type="journal article" date="2021" name="PeerJ">
        <title>Extensive microbial diversity within the chicken gut microbiome revealed by metagenomics and culture.</title>
        <authorList>
            <person name="Gilroy R."/>
            <person name="Ravi A."/>
            <person name="Getino M."/>
            <person name="Pursley I."/>
            <person name="Horton D.L."/>
            <person name="Alikhan N.F."/>
            <person name="Baker D."/>
            <person name="Gharbi K."/>
            <person name="Hall N."/>
            <person name="Watson M."/>
            <person name="Adriaenssens E.M."/>
            <person name="Foster-Nyarko E."/>
            <person name="Jarju S."/>
            <person name="Secka A."/>
            <person name="Antonio M."/>
            <person name="Oren A."/>
            <person name="Chaudhuri R.R."/>
            <person name="La Ragione R."/>
            <person name="Hildebrand F."/>
            <person name="Pallen M.J."/>
        </authorList>
    </citation>
    <scope>NUCLEOTIDE SEQUENCE</scope>
    <source>
        <strain evidence="12">ChiSxjej3B15-1167</strain>
    </source>
</reference>
<evidence type="ECO:0000256" key="2">
    <source>
        <dbReference type="ARBA" id="ARBA00005028"/>
    </source>
</evidence>
<evidence type="ECO:0000256" key="10">
    <source>
        <dbReference type="PIRSR" id="PIRSR005096-2"/>
    </source>
</evidence>
<gene>
    <name evidence="12" type="ORF">H9849_08845</name>
</gene>
<dbReference type="InterPro" id="IPR018052">
    <property type="entry name" value="Ald1_epimerase_CS"/>
</dbReference>
<dbReference type="InterPro" id="IPR008183">
    <property type="entry name" value="Aldose_1/G6P_1-epimerase"/>
</dbReference>
<reference evidence="12" key="2">
    <citation type="submission" date="2021-04" db="EMBL/GenBank/DDBJ databases">
        <authorList>
            <person name="Gilroy R."/>
        </authorList>
    </citation>
    <scope>NUCLEOTIDE SEQUENCE</scope>
    <source>
        <strain evidence="12">ChiSxjej3B15-1167</strain>
    </source>
</reference>
<dbReference type="CDD" id="cd09019">
    <property type="entry name" value="galactose_mutarotase_like"/>
    <property type="match status" value="1"/>
</dbReference>
<dbReference type="EC" id="5.1.3.3" evidence="4 8"/>
<comment type="catalytic activity">
    <reaction evidence="1 8">
        <text>alpha-D-glucose = beta-D-glucose</text>
        <dbReference type="Rhea" id="RHEA:10264"/>
        <dbReference type="ChEBI" id="CHEBI:15903"/>
        <dbReference type="ChEBI" id="CHEBI:17925"/>
        <dbReference type="EC" id="5.1.3.3"/>
    </reaction>
</comment>
<dbReference type="InterPro" id="IPR014718">
    <property type="entry name" value="GH-type_carb-bd"/>
</dbReference>
<evidence type="ECO:0000256" key="4">
    <source>
        <dbReference type="ARBA" id="ARBA00013185"/>
    </source>
</evidence>
<dbReference type="SUPFAM" id="SSF74650">
    <property type="entry name" value="Galactose mutarotase-like"/>
    <property type="match status" value="1"/>
</dbReference>
<evidence type="ECO:0000256" key="1">
    <source>
        <dbReference type="ARBA" id="ARBA00001614"/>
    </source>
</evidence>
<dbReference type="EMBL" id="DXEQ01000264">
    <property type="protein sequence ID" value="HIX73114.1"/>
    <property type="molecule type" value="Genomic_DNA"/>
</dbReference>
<name>A0A9D1X5G4_9FIRM</name>
<evidence type="ECO:0000313" key="12">
    <source>
        <dbReference type="EMBL" id="HIX73114.1"/>
    </source>
</evidence>
<comment type="similarity">
    <text evidence="3 8">Belongs to the aldose epimerase family.</text>
</comment>
<accession>A0A9D1X5G4</accession>
<dbReference type="PANTHER" id="PTHR10091:SF0">
    <property type="entry name" value="GALACTOSE MUTAROTASE"/>
    <property type="match status" value="1"/>
</dbReference>
<organism evidence="12 13">
    <name type="scientific">Candidatus Anaerobutyricum stercoripullorum</name>
    <dbReference type="NCBI Taxonomy" id="2838456"/>
    <lineage>
        <taxon>Bacteria</taxon>
        <taxon>Bacillati</taxon>
        <taxon>Bacillota</taxon>
        <taxon>Clostridia</taxon>
        <taxon>Lachnospirales</taxon>
        <taxon>Lachnospiraceae</taxon>
        <taxon>Anaerobutyricum</taxon>
    </lineage>
</organism>
<dbReference type="InterPro" id="IPR011013">
    <property type="entry name" value="Gal_mutarotase_sf_dom"/>
</dbReference>
<evidence type="ECO:0000256" key="5">
    <source>
        <dbReference type="ARBA" id="ARBA00014165"/>
    </source>
</evidence>